<dbReference type="GO" id="GO:0006313">
    <property type="term" value="P:DNA transposition"/>
    <property type="evidence" value="ECO:0007669"/>
    <property type="project" value="UniProtKB-UniRule"/>
</dbReference>
<dbReference type="InterPro" id="IPR023009">
    <property type="entry name" value="Tyrosine_recombinase_XerC/XerD"/>
</dbReference>
<feature type="active site" evidence="11">
    <location>
        <position position="240"/>
    </location>
</feature>
<protein>
    <recommendedName>
        <fullName evidence="3 11">Tyrosine recombinase XerD</fullName>
    </recommendedName>
</protein>
<dbReference type="EMBL" id="VBAP01000047">
    <property type="protein sequence ID" value="TMI75193.1"/>
    <property type="molecule type" value="Genomic_DNA"/>
</dbReference>
<dbReference type="SUPFAM" id="SSF56349">
    <property type="entry name" value="DNA breaking-rejoining enzymes"/>
    <property type="match status" value="1"/>
</dbReference>
<evidence type="ECO:0000256" key="2">
    <source>
        <dbReference type="ARBA" id="ARBA00010450"/>
    </source>
</evidence>
<evidence type="ECO:0000259" key="14">
    <source>
        <dbReference type="PROSITE" id="PS51900"/>
    </source>
</evidence>
<dbReference type="AlphaFoldDB" id="A0A537IV33"/>
<organism evidence="15 16">
    <name type="scientific">Candidatus Segetimicrobium genomatis</name>
    <dbReference type="NCBI Taxonomy" id="2569760"/>
    <lineage>
        <taxon>Bacteria</taxon>
        <taxon>Bacillati</taxon>
        <taxon>Candidatus Sysuimicrobiota</taxon>
        <taxon>Candidatus Sysuimicrobiia</taxon>
        <taxon>Candidatus Sysuimicrobiales</taxon>
        <taxon>Candidatus Segetimicrobiaceae</taxon>
        <taxon>Candidatus Segetimicrobium</taxon>
    </lineage>
</organism>
<evidence type="ECO:0000256" key="3">
    <source>
        <dbReference type="ARBA" id="ARBA00015810"/>
    </source>
</evidence>
<comment type="similarity">
    <text evidence="2 11">Belongs to the 'phage' integrase family. XerD subfamily.</text>
</comment>
<comment type="function">
    <text evidence="11">Site-specific tyrosine recombinase, which acts by catalyzing the cutting and rejoining of the recombining DNA molecules. The XerC-XerD complex is essential to convert dimers of the bacterial chromosome into monomers to permit their segregation at cell division. It also contributes to the segregational stability of plasmids.</text>
</comment>
<keyword evidence="8 11" id="KW-0238">DNA-binding</keyword>
<keyword evidence="6 11" id="KW-0159">Chromosome partition</keyword>
<feature type="region of interest" description="Disordered" evidence="12">
    <location>
        <begin position="287"/>
        <end position="324"/>
    </location>
</feature>
<dbReference type="Gene3D" id="1.10.150.130">
    <property type="match status" value="1"/>
</dbReference>
<evidence type="ECO:0000256" key="6">
    <source>
        <dbReference type="ARBA" id="ARBA00022829"/>
    </source>
</evidence>
<dbReference type="Proteomes" id="UP000318834">
    <property type="component" value="Unassembled WGS sequence"/>
</dbReference>
<dbReference type="GO" id="GO:0003677">
    <property type="term" value="F:DNA binding"/>
    <property type="evidence" value="ECO:0007669"/>
    <property type="project" value="UniProtKB-UniRule"/>
</dbReference>
<feature type="active site" evidence="11">
    <location>
        <position position="145"/>
    </location>
</feature>
<feature type="active site" evidence="11">
    <location>
        <position position="169"/>
    </location>
</feature>
<evidence type="ECO:0000256" key="9">
    <source>
        <dbReference type="ARBA" id="ARBA00023172"/>
    </source>
</evidence>
<dbReference type="PANTHER" id="PTHR30349:SF81">
    <property type="entry name" value="TYROSINE RECOMBINASE XERC"/>
    <property type="match status" value="1"/>
</dbReference>
<evidence type="ECO:0000313" key="15">
    <source>
        <dbReference type="EMBL" id="TMI75193.1"/>
    </source>
</evidence>
<name>A0A537IV33_9BACT</name>
<dbReference type="PROSITE" id="PS51900">
    <property type="entry name" value="CB"/>
    <property type="match status" value="1"/>
</dbReference>
<feature type="compositionally biased region" description="Basic and acidic residues" evidence="12">
    <location>
        <begin position="307"/>
        <end position="324"/>
    </location>
</feature>
<keyword evidence="9 11" id="KW-0233">DNA recombination</keyword>
<dbReference type="GO" id="GO:0007059">
    <property type="term" value="P:chromosome segregation"/>
    <property type="evidence" value="ECO:0007669"/>
    <property type="project" value="UniProtKB-UniRule"/>
</dbReference>
<feature type="active site" evidence="11">
    <location>
        <position position="266"/>
    </location>
</feature>
<evidence type="ECO:0000256" key="5">
    <source>
        <dbReference type="ARBA" id="ARBA00022618"/>
    </source>
</evidence>
<dbReference type="InterPro" id="IPR002104">
    <property type="entry name" value="Integrase_catalytic"/>
</dbReference>
<keyword evidence="7 11" id="KW-0229">DNA integration</keyword>
<dbReference type="InterPro" id="IPR011010">
    <property type="entry name" value="DNA_brk_join_enz"/>
</dbReference>
<keyword evidence="5 11" id="KW-0132">Cell division</keyword>
<feature type="domain" description="Tyr recombinase" evidence="13">
    <location>
        <begin position="105"/>
        <end position="288"/>
    </location>
</feature>
<dbReference type="PANTHER" id="PTHR30349">
    <property type="entry name" value="PHAGE INTEGRASE-RELATED"/>
    <property type="match status" value="1"/>
</dbReference>
<reference evidence="15 16" key="1">
    <citation type="journal article" date="2019" name="Nat. Microbiol.">
        <title>Mediterranean grassland soil C-N compound turnover is dependent on rainfall and depth, and is mediated by genomically divergent microorganisms.</title>
        <authorList>
            <person name="Diamond S."/>
            <person name="Andeer P.F."/>
            <person name="Li Z."/>
            <person name="Crits-Christoph A."/>
            <person name="Burstein D."/>
            <person name="Anantharaman K."/>
            <person name="Lane K.R."/>
            <person name="Thomas B.C."/>
            <person name="Pan C."/>
            <person name="Northen T.R."/>
            <person name="Banfield J.F."/>
        </authorList>
    </citation>
    <scope>NUCLEOTIDE SEQUENCE [LARGE SCALE GENOMIC DNA]</scope>
    <source>
        <strain evidence="15">NP_8</strain>
    </source>
</reference>
<dbReference type="NCBIfam" id="TIGR02225">
    <property type="entry name" value="recomb_XerD"/>
    <property type="match status" value="1"/>
</dbReference>
<dbReference type="InterPro" id="IPR004107">
    <property type="entry name" value="Integrase_SAM-like_N"/>
</dbReference>
<dbReference type="HAMAP" id="MF_01808">
    <property type="entry name" value="Recomb_XerC_XerD"/>
    <property type="match status" value="1"/>
</dbReference>
<dbReference type="GO" id="GO:0051301">
    <property type="term" value="P:cell division"/>
    <property type="evidence" value="ECO:0007669"/>
    <property type="project" value="UniProtKB-KW"/>
</dbReference>
<dbReference type="SUPFAM" id="SSF47823">
    <property type="entry name" value="lambda integrase-like, N-terminal domain"/>
    <property type="match status" value="1"/>
</dbReference>
<dbReference type="NCBIfam" id="NF040815">
    <property type="entry name" value="recomb_XerA_Arch"/>
    <property type="match status" value="1"/>
</dbReference>
<dbReference type="InterPro" id="IPR050090">
    <property type="entry name" value="Tyrosine_recombinase_XerCD"/>
</dbReference>
<dbReference type="InterPro" id="IPR010998">
    <property type="entry name" value="Integrase_recombinase_N"/>
</dbReference>
<dbReference type="InterPro" id="IPR044068">
    <property type="entry name" value="CB"/>
</dbReference>
<evidence type="ECO:0000256" key="4">
    <source>
        <dbReference type="ARBA" id="ARBA00022490"/>
    </source>
</evidence>
<dbReference type="GO" id="GO:0005737">
    <property type="term" value="C:cytoplasm"/>
    <property type="evidence" value="ECO:0007669"/>
    <property type="project" value="UniProtKB-SubCell"/>
</dbReference>
<evidence type="ECO:0000256" key="1">
    <source>
        <dbReference type="ARBA" id="ARBA00004496"/>
    </source>
</evidence>
<feature type="domain" description="Core-binding (CB)" evidence="14">
    <location>
        <begin position="1"/>
        <end position="84"/>
    </location>
</feature>
<feature type="active site" evidence="11">
    <location>
        <position position="243"/>
    </location>
</feature>
<keyword evidence="10 11" id="KW-0131">Cell cycle</keyword>
<dbReference type="Pfam" id="PF00589">
    <property type="entry name" value="Phage_integrase"/>
    <property type="match status" value="1"/>
</dbReference>
<sequence>MHSIDSFLTYALAEQGLAAHSVEAYRRDLGDFAAFVTSRGAPSPSKVTRAAITVYLISLRRRGRAAATVKRRTAAIRSFYRYLLREEAIEADPTLDLATSKLPRRLPRVLTVEEIEQLLATPDPSTSQGTRDRAMLELMYASGLRVSETVGLELSDIDLAHEVVRCVGKGNKERVVPVGTQAVQALRAYLSQVRPRQVRAHPTQALFVSRLGGPMTRQGCWKLIRRYARRSGISRPLTPHVLRHSFATHLLERGADLRAVQEMLGHASISTTQVYTHVTRERLREVYRQSHPRDGMRIPLGPARKTRPAERRTQTAERRKPQAT</sequence>
<evidence type="ECO:0000259" key="13">
    <source>
        <dbReference type="PROSITE" id="PS51898"/>
    </source>
</evidence>
<dbReference type="HAMAP" id="MF_01807">
    <property type="entry name" value="Recomb_XerD"/>
    <property type="match status" value="1"/>
</dbReference>
<comment type="subunit">
    <text evidence="11">Forms a cyclic heterotetrameric complex composed of two molecules of XerC and two molecules of XerD.</text>
</comment>
<feature type="compositionally biased region" description="Basic and acidic residues" evidence="12">
    <location>
        <begin position="287"/>
        <end position="296"/>
    </location>
</feature>
<evidence type="ECO:0000313" key="16">
    <source>
        <dbReference type="Proteomes" id="UP000318834"/>
    </source>
</evidence>
<dbReference type="GO" id="GO:0009037">
    <property type="term" value="F:tyrosine-based site-specific recombinase activity"/>
    <property type="evidence" value="ECO:0007669"/>
    <property type="project" value="UniProtKB-UniRule"/>
</dbReference>
<comment type="caution">
    <text evidence="15">The sequence shown here is derived from an EMBL/GenBank/DDBJ whole genome shotgun (WGS) entry which is preliminary data.</text>
</comment>
<evidence type="ECO:0000256" key="7">
    <source>
        <dbReference type="ARBA" id="ARBA00022908"/>
    </source>
</evidence>
<dbReference type="InterPro" id="IPR013762">
    <property type="entry name" value="Integrase-like_cat_sf"/>
</dbReference>
<dbReference type="Pfam" id="PF02899">
    <property type="entry name" value="Phage_int_SAM_1"/>
    <property type="match status" value="1"/>
</dbReference>
<dbReference type="PROSITE" id="PS51898">
    <property type="entry name" value="TYR_RECOMBINASE"/>
    <property type="match status" value="1"/>
</dbReference>
<dbReference type="Gene3D" id="1.10.443.10">
    <property type="entry name" value="Intergrase catalytic core"/>
    <property type="match status" value="1"/>
</dbReference>
<evidence type="ECO:0000256" key="11">
    <source>
        <dbReference type="HAMAP-Rule" id="MF_01807"/>
    </source>
</evidence>
<evidence type="ECO:0000256" key="12">
    <source>
        <dbReference type="SAM" id="MobiDB-lite"/>
    </source>
</evidence>
<proteinExistence type="inferred from homology"/>
<dbReference type="InterPro" id="IPR011932">
    <property type="entry name" value="Recomb_XerD"/>
</dbReference>
<keyword evidence="4 11" id="KW-0963">Cytoplasm</keyword>
<accession>A0A537IV33</accession>
<gene>
    <name evidence="11 15" type="primary">xerD</name>
    <name evidence="15" type="ORF">E6H05_07050</name>
</gene>
<feature type="active site" description="O-(3'-phospho-DNA)-tyrosine intermediate" evidence="11">
    <location>
        <position position="275"/>
    </location>
</feature>
<comment type="subcellular location">
    <subcellularLocation>
        <location evidence="1 11">Cytoplasm</location>
    </subcellularLocation>
</comment>
<evidence type="ECO:0000256" key="8">
    <source>
        <dbReference type="ARBA" id="ARBA00023125"/>
    </source>
</evidence>
<dbReference type="NCBIfam" id="NF001399">
    <property type="entry name" value="PRK00283.1"/>
    <property type="match status" value="1"/>
</dbReference>
<evidence type="ECO:0000256" key="10">
    <source>
        <dbReference type="ARBA" id="ARBA00023306"/>
    </source>
</evidence>
<dbReference type="CDD" id="cd00798">
    <property type="entry name" value="INT_XerDC_C"/>
    <property type="match status" value="1"/>
</dbReference>